<comment type="caution">
    <text evidence="1">The sequence shown here is derived from an EMBL/GenBank/DDBJ whole genome shotgun (WGS) entry which is preliminary data.</text>
</comment>
<dbReference type="AlphaFoldDB" id="A0A4Y2AUQ8"/>
<gene>
    <name evidence="1" type="ORF">AVEN_106423_1</name>
</gene>
<accession>A0A4Y2AUQ8</accession>
<reference evidence="1 2" key="1">
    <citation type="journal article" date="2019" name="Sci. Rep.">
        <title>Orb-weaving spider Araneus ventricosus genome elucidates the spidroin gene catalogue.</title>
        <authorList>
            <person name="Kono N."/>
            <person name="Nakamura H."/>
            <person name="Ohtoshi R."/>
            <person name="Moran D.A.P."/>
            <person name="Shinohara A."/>
            <person name="Yoshida Y."/>
            <person name="Fujiwara M."/>
            <person name="Mori M."/>
            <person name="Tomita M."/>
            <person name="Arakawa K."/>
        </authorList>
    </citation>
    <scope>NUCLEOTIDE SEQUENCE [LARGE SCALE GENOMIC DNA]</scope>
</reference>
<protein>
    <submittedName>
        <fullName evidence="1">Uncharacterized protein</fullName>
    </submittedName>
</protein>
<dbReference type="Proteomes" id="UP000499080">
    <property type="component" value="Unassembled WGS sequence"/>
</dbReference>
<evidence type="ECO:0000313" key="2">
    <source>
        <dbReference type="Proteomes" id="UP000499080"/>
    </source>
</evidence>
<evidence type="ECO:0000313" key="1">
    <source>
        <dbReference type="EMBL" id="GBL82915.1"/>
    </source>
</evidence>
<organism evidence="1 2">
    <name type="scientific">Araneus ventricosus</name>
    <name type="common">Orbweaver spider</name>
    <name type="synonym">Epeira ventricosa</name>
    <dbReference type="NCBI Taxonomy" id="182803"/>
    <lineage>
        <taxon>Eukaryota</taxon>
        <taxon>Metazoa</taxon>
        <taxon>Ecdysozoa</taxon>
        <taxon>Arthropoda</taxon>
        <taxon>Chelicerata</taxon>
        <taxon>Arachnida</taxon>
        <taxon>Araneae</taxon>
        <taxon>Araneomorphae</taxon>
        <taxon>Entelegynae</taxon>
        <taxon>Araneoidea</taxon>
        <taxon>Araneidae</taxon>
        <taxon>Araneus</taxon>
    </lineage>
</organism>
<keyword evidence="2" id="KW-1185">Reference proteome</keyword>
<proteinExistence type="predicted"/>
<name>A0A4Y2AUQ8_ARAVE</name>
<dbReference type="EMBL" id="BGPR01000030">
    <property type="protein sequence ID" value="GBL82915.1"/>
    <property type="molecule type" value="Genomic_DNA"/>
</dbReference>
<sequence>MPNFNHKAVAIHLEGFLADRFHLQPINFADPSRECVARPPITRGNYPPKCNPLVRAPAINLSASSFSRIRRDWRVGRACTETDLDFCSYGIARVLLKYFFCADYLLLRVWFYVPTIHGFASTKVFQILILFPHPSLFSRRFSTGDYKATLSVPIFFRGGRNPYSPHPGPGSVPYLSVSSDVPSRGSRPLSSESITPERCWPHLQRKERFSFIPCTGVFAVLPIQYIPDYPG</sequence>